<reference evidence="2 3" key="1">
    <citation type="submission" date="2019-07" db="EMBL/GenBank/DDBJ databases">
        <title>Thalassofilum flectens gen. nov., sp. nov., a novel moderate thermophilic anaerobe from a shallow sea hot spring in Kunashir Island (Russia), representing a new family in the order Bacteroidales, and proposal of Thalassofilacea fam. nov.</title>
        <authorList>
            <person name="Kochetkova T.V."/>
            <person name="Podosokorskaya O.A."/>
            <person name="Novikov A."/>
            <person name="Elcheninov A.G."/>
            <person name="Toshchakov S.V."/>
            <person name="Kublanov I.V."/>
        </authorList>
    </citation>
    <scope>NUCLEOTIDE SEQUENCE [LARGE SCALE GENOMIC DNA]</scope>
    <source>
        <strain evidence="2 3">38-H</strain>
    </source>
</reference>
<protein>
    <recommendedName>
        <fullName evidence="1">DUF6089 domain-containing protein</fullName>
    </recommendedName>
</protein>
<gene>
    <name evidence="2" type="ORF">FHG85_01590</name>
</gene>
<dbReference type="Pfam" id="PF19573">
    <property type="entry name" value="DUF6089"/>
    <property type="match status" value="1"/>
</dbReference>
<evidence type="ECO:0000313" key="2">
    <source>
        <dbReference type="EMBL" id="QKG79008.1"/>
    </source>
</evidence>
<sequence length="259" mass="29215">MRSVSIILLGMIINLHLFGQSWKQNRIDININLPINHYFGDVGNSAGSGFVTSIKDFRLRALRGGFGGGISFKINSFITTQATVNTGFLGNTDDGAYYSSRGYRFSTFGSEIAAKGLYFIIPESNQNYYYSIMDLRGGLRHINKPFSLYVFLGVGGLFFNTSVNDAMLSRVPPDGSTKKEIDDSKHISLIIPFGIGCKYEFLPRFQFGAELGAKYSTTDYLDGFSSVNSKFNDMYYTLNLSIYYKIPYHKLLKKSFWRF</sequence>
<organism evidence="2 3">
    <name type="scientific">Tenuifilum thalassicum</name>
    <dbReference type="NCBI Taxonomy" id="2590900"/>
    <lineage>
        <taxon>Bacteria</taxon>
        <taxon>Pseudomonadati</taxon>
        <taxon>Bacteroidota</taxon>
        <taxon>Bacteroidia</taxon>
        <taxon>Bacteroidales</taxon>
        <taxon>Tenuifilaceae</taxon>
        <taxon>Tenuifilum</taxon>
    </lineage>
</organism>
<feature type="domain" description="DUF6089" evidence="1">
    <location>
        <begin position="178"/>
        <end position="236"/>
    </location>
</feature>
<dbReference type="EMBL" id="CP041345">
    <property type="protein sequence ID" value="QKG79008.1"/>
    <property type="molecule type" value="Genomic_DNA"/>
</dbReference>
<evidence type="ECO:0000259" key="1">
    <source>
        <dbReference type="Pfam" id="PF19573"/>
    </source>
</evidence>
<evidence type="ECO:0000313" key="3">
    <source>
        <dbReference type="Proteomes" id="UP000500961"/>
    </source>
</evidence>
<accession>A0A7D3XUF2</accession>
<proteinExistence type="predicted"/>
<keyword evidence="3" id="KW-1185">Reference proteome</keyword>
<dbReference type="KEGG" id="ttz:FHG85_01590"/>
<dbReference type="RefSeq" id="WP_173072525.1">
    <property type="nucleotide sequence ID" value="NZ_CP041345.1"/>
</dbReference>
<dbReference type="InterPro" id="IPR045743">
    <property type="entry name" value="DUF6089"/>
</dbReference>
<dbReference type="AlphaFoldDB" id="A0A7D3XUF2"/>
<dbReference type="Proteomes" id="UP000500961">
    <property type="component" value="Chromosome"/>
</dbReference>
<name>A0A7D3XUF2_9BACT</name>